<keyword evidence="4" id="KW-0012">Acyltransferase</keyword>
<feature type="transmembrane region" description="Helical" evidence="2">
    <location>
        <begin position="281"/>
        <end position="299"/>
    </location>
</feature>
<feature type="transmembrane region" description="Helical" evidence="2">
    <location>
        <begin position="164"/>
        <end position="183"/>
    </location>
</feature>
<feature type="transmembrane region" description="Helical" evidence="2">
    <location>
        <begin position="86"/>
        <end position="107"/>
    </location>
</feature>
<evidence type="ECO:0000313" key="5">
    <source>
        <dbReference type="Proteomes" id="UP001526246"/>
    </source>
</evidence>
<keyword evidence="2" id="KW-0812">Transmembrane</keyword>
<evidence type="ECO:0000313" key="4">
    <source>
        <dbReference type="EMBL" id="MCW3798014.1"/>
    </source>
</evidence>
<feature type="domain" description="Acyltransferase 3" evidence="3">
    <location>
        <begin position="16"/>
        <end position="339"/>
    </location>
</feature>
<accession>A0ABT3JG82</accession>
<feature type="region of interest" description="Disordered" evidence="1">
    <location>
        <begin position="359"/>
        <end position="396"/>
    </location>
</feature>
<keyword evidence="2" id="KW-0472">Membrane</keyword>
<feature type="transmembrane region" description="Helical" evidence="2">
    <location>
        <begin position="137"/>
        <end position="157"/>
    </location>
</feature>
<evidence type="ECO:0000259" key="3">
    <source>
        <dbReference type="Pfam" id="PF01757"/>
    </source>
</evidence>
<feature type="transmembrane region" description="Helical" evidence="2">
    <location>
        <begin position="21"/>
        <end position="39"/>
    </location>
</feature>
<feature type="transmembrane region" description="Helical" evidence="2">
    <location>
        <begin position="223"/>
        <end position="244"/>
    </location>
</feature>
<dbReference type="GO" id="GO:0016746">
    <property type="term" value="F:acyltransferase activity"/>
    <property type="evidence" value="ECO:0007669"/>
    <property type="project" value="UniProtKB-KW"/>
</dbReference>
<feature type="transmembrane region" description="Helical" evidence="2">
    <location>
        <begin position="45"/>
        <end position="65"/>
    </location>
</feature>
<feature type="transmembrane region" description="Helical" evidence="2">
    <location>
        <begin position="250"/>
        <end position="269"/>
    </location>
</feature>
<keyword evidence="4" id="KW-0808">Transferase</keyword>
<dbReference type="RefSeq" id="WP_264882651.1">
    <property type="nucleotide sequence ID" value="NZ_JAPDOB010000002.1"/>
</dbReference>
<evidence type="ECO:0000256" key="2">
    <source>
        <dbReference type="SAM" id="Phobius"/>
    </source>
</evidence>
<protein>
    <submittedName>
        <fullName evidence="4">Acyltransferase</fullName>
    </submittedName>
</protein>
<feature type="transmembrane region" description="Helical" evidence="2">
    <location>
        <begin position="319"/>
        <end position="340"/>
    </location>
</feature>
<comment type="caution">
    <text evidence="4">The sequence shown here is derived from an EMBL/GenBank/DDBJ whole genome shotgun (WGS) entry which is preliminary data.</text>
</comment>
<keyword evidence="5" id="KW-1185">Reference proteome</keyword>
<organism evidence="4 5">
    <name type="scientific">Sphingomonas arvum</name>
    <dbReference type="NCBI Taxonomy" id="2992113"/>
    <lineage>
        <taxon>Bacteria</taxon>
        <taxon>Pseudomonadati</taxon>
        <taxon>Pseudomonadota</taxon>
        <taxon>Alphaproteobacteria</taxon>
        <taxon>Sphingomonadales</taxon>
        <taxon>Sphingomonadaceae</taxon>
        <taxon>Sphingomonas</taxon>
    </lineage>
</organism>
<name>A0ABT3JG82_9SPHN</name>
<gene>
    <name evidence="4" type="ORF">OMW55_09385</name>
</gene>
<dbReference type="PANTHER" id="PTHR23028:SF53">
    <property type="entry name" value="ACYL_TRANSF_3 DOMAIN-CONTAINING PROTEIN"/>
    <property type="match status" value="1"/>
</dbReference>
<dbReference type="InterPro" id="IPR002656">
    <property type="entry name" value="Acyl_transf_3_dom"/>
</dbReference>
<dbReference type="Pfam" id="PF01757">
    <property type="entry name" value="Acyl_transf_3"/>
    <property type="match status" value="1"/>
</dbReference>
<dbReference type="PANTHER" id="PTHR23028">
    <property type="entry name" value="ACETYLTRANSFERASE"/>
    <property type="match status" value="1"/>
</dbReference>
<dbReference type="Proteomes" id="UP001526246">
    <property type="component" value="Unassembled WGS sequence"/>
</dbReference>
<proteinExistence type="predicted"/>
<feature type="transmembrane region" description="Helical" evidence="2">
    <location>
        <begin position="189"/>
        <end position="211"/>
    </location>
</feature>
<reference evidence="4 5" key="1">
    <citation type="submission" date="2022-10" db="EMBL/GenBank/DDBJ databases">
        <title>Sphingomonas sp.</title>
        <authorList>
            <person name="Jin C."/>
        </authorList>
    </citation>
    <scope>NUCLEOTIDE SEQUENCE [LARGE SCALE GENOMIC DNA]</scope>
    <source>
        <strain evidence="4 5">BN140010</strain>
    </source>
</reference>
<keyword evidence="2" id="KW-1133">Transmembrane helix</keyword>
<evidence type="ECO:0000256" key="1">
    <source>
        <dbReference type="SAM" id="MobiDB-lite"/>
    </source>
</evidence>
<sequence length="396" mass="43984">MPAPIATSRADQERRHGLDSLRFLAILAVLFDHFVQLPAVQPGYVSTRFFLLLSGFLITRTLLRYEGPEPGRNRHLLRSFYGRRALRIWPLYYLILLGVLAAGLLPLRQFVVHAAFLTNIVQAWTNNWDLPWYLTHVWTLCVQEQFYLLWPAVMLPLGQRSRQWFLVALIGAAVLFRLLLWQLGMSDQVAFYTAPFASADALAAGSLLAIVHGAAAARLDRPAATIVALFGGCLLLHFVGRAAASTVLLPTLWLAPLGFLTLAVFDGRLGSAGAWLEWPPLAFLGRISLGIYLLHLPLWLLFFKLAPDWLQRLVPAPSWAAFLLLAPATIATAAVSWWLFEQPLQRFRRYLPYPARAVGPGSGPAQAQREGTRDVLRPAVGEDQVPASAGNGHHQP</sequence>
<dbReference type="EMBL" id="JAPDOB010000002">
    <property type="protein sequence ID" value="MCW3798014.1"/>
    <property type="molecule type" value="Genomic_DNA"/>
</dbReference>
<dbReference type="InterPro" id="IPR050879">
    <property type="entry name" value="Acyltransferase_3"/>
</dbReference>